<dbReference type="AlphaFoldDB" id="A0AAV4LD44"/>
<comment type="caution">
    <text evidence="2">The sequence shown here is derived from an EMBL/GenBank/DDBJ whole genome shotgun (WGS) entry which is preliminary data.</text>
</comment>
<name>A0AAV4LD44_9BACL</name>
<reference evidence="2" key="1">
    <citation type="journal article" date="2023" name="Int. J. Syst. Evol. Microbiol.">
        <title>Collibacillus ludicampi gen. nov., sp. nov., a new soil bacterium of the family Alicyclobacillaceae.</title>
        <authorList>
            <person name="Jojima T."/>
            <person name="Ioku Y."/>
            <person name="Fukuta Y."/>
            <person name="Shirasaka N."/>
            <person name="Matsumura Y."/>
            <person name="Mori M."/>
        </authorList>
    </citation>
    <scope>NUCLEOTIDE SEQUENCE</scope>
    <source>
        <strain evidence="2">TP075</strain>
    </source>
</reference>
<keyword evidence="3" id="KW-1185">Reference proteome</keyword>
<evidence type="ECO:0000313" key="3">
    <source>
        <dbReference type="Proteomes" id="UP001057291"/>
    </source>
</evidence>
<feature type="chain" id="PRO_5043383013" description="Lipoprotein" evidence="1">
    <location>
        <begin position="25"/>
        <end position="71"/>
    </location>
</feature>
<evidence type="ECO:0000256" key="1">
    <source>
        <dbReference type="SAM" id="SignalP"/>
    </source>
</evidence>
<organism evidence="2 3">
    <name type="scientific">Collibacillus ludicampi</name>
    <dbReference type="NCBI Taxonomy" id="2771369"/>
    <lineage>
        <taxon>Bacteria</taxon>
        <taxon>Bacillati</taxon>
        <taxon>Bacillota</taxon>
        <taxon>Bacilli</taxon>
        <taxon>Bacillales</taxon>
        <taxon>Alicyclobacillaceae</taxon>
        <taxon>Collibacillus</taxon>
    </lineage>
</organism>
<dbReference type="EMBL" id="BOQE01000001">
    <property type="protein sequence ID" value="GIM45583.1"/>
    <property type="molecule type" value="Genomic_DNA"/>
</dbReference>
<sequence length="71" mass="8191">MSAKKYTLIFFLFALMILSGCSNHKMQLDSSNLLISDTHNLEIVNLNNNNDRMVSNGIFLQNLYYDAFNKK</sequence>
<gene>
    <name evidence="2" type="ORF">DNHGIG_11320</name>
</gene>
<dbReference type="PROSITE" id="PS51257">
    <property type="entry name" value="PROKAR_LIPOPROTEIN"/>
    <property type="match status" value="1"/>
</dbReference>
<keyword evidence="1" id="KW-0732">Signal</keyword>
<feature type="signal peptide" evidence="1">
    <location>
        <begin position="1"/>
        <end position="24"/>
    </location>
</feature>
<accession>A0AAV4LD44</accession>
<evidence type="ECO:0008006" key="4">
    <source>
        <dbReference type="Google" id="ProtNLM"/>
    </source>
</evidence>
<protein>
    <recommendedName>
        <fullName evidence="4">Lipoprotein</fullName>
    </recommendedName>
</protein>
<proteinExistence type="predicted"/>
<evidence type="ECO:0000313" key="2">
    <source>
        <dbReference type="EMBL" id="GIM45583.1"/>
    </source>
</evidence>
<dbReference type="Proteomes" id="UP001057291">
    <property type="component" value="Unassembled WGS sequence"/>
</dbReference>